<sequence>MLHPMPVSLVDVVIRVKYTPQKAARLTSNEVASHVVRKDLAELGFPYPKVVNCYKESEDMVLGFWPDLNYGRAATGAGVLASIKKRLVDLTQEEKAAQSIVMIKASVVASSKATHRRPRTRASPIPDRREAAPVPPPRTRSASPPPRPAPTSVNSFPAPFGPYTIIRNAGHEETPTRPRIVTIDRRLPHAAEPTPSGTSTIIRRVGHEEEPLRRSIRIKQNEHIQNLDKSLAALRRLSSTIAGTEPQATTSVLPLAPSQPPAALPAAVPSAPRAAASAANAIPRTVEGRSQAAEIARLTRELWDTRRQATAANARSMVLVEELAKLGASKLPQVRVAAEDLNRNDVAAIEATLREEIRLRKLSEARLLEEQARREDAERALRDVERECREPFIVPALLRAFMDISKLSDESMTKGLSP</sequence>
<reference evidence="3 4" key="1">
    <citation type="journal article" date="2012" name="Science">
        <title>The Paleozoic origin of enzymatic lignin decomposition reconstructed from 31 fungal genomes.</title>
        <authorList>
            <person name="Floudas D."/>
            <person name="Binder M."/>
            <person name="Riley R."/>
            <person name="Barry K."/>
            <person name="Blanchette R.A."/>
            <person name="Henrissat B."/>
            <person name="Martinez A.T."/>
            <person name="Otillar R."/>
            <person name="Spatafora J.W."/>
            <person name="Yadav J.S."/>
            <person name="Aerts A."/>
            <person name="Benoit I."/>
            <person name="Boyd A."/>
            <person name="Carlson A."/>
            <person name="Copeland A."/>
            <person name="Coutinho P.M."/>
            <person name="de Vries R.P."/>
            <person name="Ferreira P."/>
            <person name="Findley K."/>
            <person name="Foster B."/>
            <person name="Gaskell J."/>
            <person name="Glotzer D."/>
            <person name="Gorecki P."/>
            <person name="Heitman J."/>
            <person name="Hesse C."/>
            <person name="Hori C."/>
            <person name="Igarashi K."/>
            <person name="Jurgens J.A."/>
            <person name="Kallen N."/>
            <person name="Kersten P."/>
            <person name="Kohler A."/>
            <person name="Kuees U."/>
            <person name="Kumar T.K.A."/>
            <person name="Kuo A."/>
            <person name="LaButti K."/>
            <person name="Larrondo L.F."/>
            <person name="Lindquist E."/>
            <person name="Ling A."/>
            <person name="Lombard V."/>
            <person name="Lucas S."/>
            <person name="Lundell T."/>
            <person name="Martin R."/>
            <person name="McLaughlin D.J."/>
            <person name="Morgenstern I."/>
            <person name="Morin E."/>
            <person name="Murat C."/>
            <person name="Nagy L.G."/>
            <person name="Nolan M."/>
            <person name="Ohm R.A."/>
            <person name="Patyshakuliyeva A."/>
            <person name="Rokas A."/>
            <person name="Ruiz-Duenas F.J."/>
            <person name="Sabat G."/>
            <person name="Salamov A."/>
            <person name="Samejima M."/>
            <person name="Schmutz J."/>
            <person name="Slot J.C."/>
            <person name="St John F."/>
            <person name="Stenlid J."/>
            <person name="Sun H."/>
            <person name="Sun S."/>
            <person name="Syed K."/>
            <person name="Tsang A."/>
            <person name="Wiebenga A."/>
            <person name="Young D."/>
            <person name="Pisabarro A."/>
            <person name="Eastwood D.C."/>
            <person name="Martin F."/>
            <person name="Cullen D."/>
            <person name="Grigoriev I.V."/>
            <person name="Hibbett D.S."/>
        </authorList>
    </citation>
    <scope>NUCLEOTIDE SEQUENCE [LARGE SCALE GENOMIC DNA]</scope>
    <source>
        <strain evidence="3 4">ATCC 11539</strain>
    </source>
</reference>
<evidence type="ECO:0000256" key="1">
    <source>
        <dbReference type="SAM" id="Coils"/>
    </source>
</evidence>
<dbReference type="GeneID" id="19304638"/>
<dbReference type="eggNOG" id="ENOG502RCRC">
    <property type="taxonomic scope" value="Eukaryota"/>
</dbReference>
<dbReference type="HOGENOM" id="CLU_657302_0_0_1"/>
<feature type="coiled-coil region" evidence="1">
    <location>
        <begin position="360"/>
        <end position="387"/>
    </location>
</feature>
<gene>
    <name evidence="3" type="ORF">GLOTRDRAFT_140889</name>
</gene>
<dbReference type="OMA" id="GVLELYW"/>
<organism evidence="3 4">
    <name type="scientific">Gloeophyllum trabeum (strain ATCC 11539 / FP-39264 / Madison 617)</name>
    <name type="common">Brown rot fungus</name>
    <dbReference type="NCBI Taxonomy" id="670483"/>
    <lineage>
        <taxon>Eukaryota</taxon>
        <taxon>Fungi</taxon>
        <taxon>Dikarya</taxon>
        <taxon>Basidiomycota</taxon>
        <taxon>Agaricomycotina</taxon>
        <taxon>Agaricomycetes</taxon>
        <taxon>Gloeophyllales</taxon>
        <taxon>Gloeophyllaceae</taxon>
        <taxon>Gloeophyllum</taxon>
    </lineage>
</organism>
<dbReference type="Proteomes" id="UP000030669">
    <property type="component" value="Unassembled WGS sequence"/>
</dbReference>
<feature type="compositionally biased region" description="Pro residues" evidence="2">
    <location>
        <begin position="133"/>
        <end position="149"/>
    </location>
</feature>
<evidence type="ECO:0000256" key="2">
    <source>
        <dbReference type="SAM" id="MobiDB-lite"/>
    </source>
</evidence>
<dbReference type="AlphaFoldDB" id="S7PV70"/>
<feature type="region of interest" description="Disordered" evidence="2">
    <location>
        <begin position="111"/>
        <end position="157"/>
    </location>
</feature>
<proteinExistence type="predicted"/>
<evidence type="ECO:0000313" key="4">
    <source>
        <dbReference type="Proteomes" id="UP000030669"/>
    </source>
</evidence>
<keyword evidence="4" id="KW-1185">Reference proteome</keyword>
<feature type="region of interest" description="Disordered" evidence="2">
    <location>
        <begin position="189"/>
        <end position="210"/>
    </location>
</feature>
<dbReference type="EMBL" id="KB469310">
    <property type="protein sequence ID" value="EPQ51428.1"/>
    <property type="molecule type" value="Genomic_DNA"/>
</dbReference>
<dbReference type="OrthoDB" id="3070390at2759"/>
<evidence type="ECO:0000313" key="3">
    <source>
        <dbReference type="EMBL" id="EPQ51428.1"/>
    </source>
</evidence>
<keyword evidence="1" id="KW-0175">Coiled coil</keyword>
<dbReference type="RefSeq" id="XP_007869907.1">
    <property type="nucleotide sequence ID" value="XM_007871716.1"/>
</dbReference>
<accession>S7PV70</accession>
<name>S7PV70_GLOTA</name>
<protein>
    <submittedName>
        <fullName evidence="3">Uncharacterized protein</fullName>
    </submittedName>
</protein>
<dbReference type="KEGG" id="gtr:GLOTRDRAFT_140889"/>
<dbReference type="STRING" id="670483.S7PV70"/>